<comment type="caution">
    <text evidence="2">The sequence shown here is derived from an EMBL/GenBank/DDBJ whole genome shotgun (WGS) entry which is preliminary data.</text>
</comment>
<accession>A0ABT5F8J6</accession>
<dbReference type="RefSeq" id="WP_272179621.1">
    <property type="nucleotide sequence ID" value="NZ_JAQOMS010000002.1"/>
</dbReference>
<keyword evidence="3" id="KW-1185">Reference proteome</keyword>
<evidence type="ECO:0000313" key="3">
    <source>
        <dbReference type="Proteomes" id="UP001528411"/>
    </source>
</evidence>
<proteinExistence type="predicted"/>
<dbReference type="Pfam" id="PF00563">
    <property type="entry name" value="EAL"/>
    <property type="match status" value="1"/>
</dbReference>
<dbReference type="InterPro" id="IPR035919">
    <property type="entry name" value="EAL_sf"/>
</dbReference>
<evidence type="ECO:0000313" key="2">
    <source>
        <dbReference type="EMBL" id="MDC2887845.1"/>
    </source>
</evidence>
<feature type="domain" description="EAL" evidence="1">
    <location>
        <begin position="222"/>
        <end position="474"/>
    </location>
</feature>
<protein>
    <submittedName>
        <fullName evidence="2">EAL domain-containing protein</fullName>
    </submittedName>
</protein>
<dbReference type="InterPro" id="IPR001633">
    <property type="entry name" value="EAL_dom"/>
</dbReference>
<dbReference type="SUPFAM" id="SSF141868">
    <property type="entry name" value="EAL domain-like"/>
    <property type="match status" value="1"/>
</dbReference>
<reference evidence="2 3" key="1">
    <citation type="submission" date="2023-01" db="EMBL/GenBank/DDBJ databases">
        <title>Psychrosphaera sp. nov., isolated from marine algae.</title>
        <authorList>
            <person name="Bayburt H."/>
            <person name="Choi B.J."/>
            <person name="Kim J.M."/>
            <person name="Choi D.G."/>
            <person name="Jeon C.O."/>
        </authorList>
    </citation>
    <scope>NUCLEOTIDE SEQUENCE [LARGE SCALE GENOMIC DNA]</scope>
    <source>
        <strain evidence="2 3">G1-22</strain>
    </source>
</reference>
<dbReference type="EMBL" id="JAQOMS010000002">
    <property type="protein sequence ID" value="MDC2887845.1"/>
    <property type="molecule type" value="Genomic_DNA"/>
</dbReference>
<name>A0ABT5F8J6_9GAMM</name>
<dbReference type="PROSITE" id="PS50883">
    <property type="entry name" value="EAL"/>
    <property type="match status" value="1"/>
</dbReference>
<evidence type="ECO:0000259" key="1">
    <source>
        <dbReference type="PROSITE" id="PS50883"/>
    </source>
</evidence>
<gene>
    <name evidence="2" type="ORF">PN838_02070</name>
</gene>
<sequence>MLTGNLEYSFWSRHALLLGVLFEMTFISMALAERLRMSENQLLFQTTHDHFLNIGNSIILEQELKKQFDVVPNPSFSLVVIKVENYHQLTPYLDQISLKVVVDKFLTKVETFFSDHVTLATLDEHIDVKHIAAVKDGYFALVILSTDQILIDNLQDEIGELLPFTYRLKGFDVSFNCFISCVNSAEFESPEEIITFSFNVLQQSNRATTTFQTFEKRSSDKRHQLVSELVKSNELQDFQIGFQLTTNSVNSKLSLVKLSISSSKNNEFFELSACLDTTTNNMMASLFEERVFELICSQVALLDSTKTKFLIDFSTQNRITKTFISMLIKTLNKYGLKADLFVITVSSKLMNSQNIQEISTLREFVDLGFLISIKEDTFGIESANWISELPISVVTFQAETMKKLIRTSDPERVLNFSSTLQKMDISILVENIKNQTDFDELKVLPFNLVGALSTNVLSEIEFKEYIDQRFIDSLAKDQSLHSFVLNGVKS</sequence>
<organism evidence="2 3">
    <name type="scientific">Psychrosphaera algicola</name>
    <dbReference type="NCBI Taxonomy" id="3023714"/>
    <lineage>
        <taxon>Bacteria</taxon>
        <taxon>Pseudomonadati</taxon>
        <taxon>Pseudomonadota</taxon>
        <taxon>Gammaproteobacteria</taxon>
        <taxon>Alteromonadales</taxon>
        <taxon>Pseudoalteromonadaceae</taxon>
        <taxon>Psychrosphaera</taxon>
    </lineage>
</organism>
<dbReference type="Gene3D" id="3.20.20.450">
    <property type="entry name" value="EAL domain"/>
    <property type="match status" value="1"/>
</dbReference>
<dbReference type="Proteomes" id="UP001528411">
    <property type="component" value="Unassembled WGS sequence"/>
</dbReference>